<evidence type="ECO:0000256" key="12">
    <source>
        <dbReference type="ARBA" id="ARBA00061004"/>
    </source>
</evidence>
<feature type="binding site" evidence="14">
    <location>
        <position position="188"/>
    </location>
    <ligand>
        <name>Zn(2+)</name>
        <dbReference type="ChEBI" id="CHEBI:29105"/>
        <label>2</label>
    </ligand>
</feature>
<dbReference type="GO" id="GO:0008270">
    <property type="term" value="F:zinc ion binding"/>
    <property type="evidence" value="ECO:0007669"/>
    <property type="project" value="UniProtKB-UniRule"/>
</dbReference>
<dbReference type="SUPFAM" id="SSF49493">
    <property type="entry name" value="HSP40/DnaJ peptide-binding domain"/>
    <property type="match status" value="2"/>
</dbReference>
<gene>
    <name evidence="14" type="primary">dnaJ</name>
    <name evidence="18" type="ORF">MMIC_P0139</name>
</gene>
<accession>A0A1L8CJZ1</accession>
<evidence type="ECO:0000256" key="13">
    <source>
        <dbReference type="ARBA" id="ARBA00067609"/>
    </source>
</evidence>
<keyword evidence="7 14" id="KW-0863">Zinc-finger</keyword>
<dbReference type="PANTHER" id="PTHR43096">
    <property type="entry name" value="DNAJ HOMOLOG 1, MITOCHONDRIAL-RELATED"/>
    <property type="match status" value="1"/>
</dbReference>
<evidence type="ECO:0000256" key="14">
    <source>
        <dbReference type="HAMAP-Rule" id="MF_01152"/>
    </source>
</evidence>
<keyword evidence="5 14" id="KW-0479">Metal-binding</keyword>
<dbReference type="NCBIfam" id="NF008035">
    <property type="entry name" value="PRK10767.1"/>
    <property type="match status" value="1"/>
</dbReference>
<protein>
    <recommendedName>
        <fullName evidence="13 14">Chaperone protein DnaJ</fullName>
    </recommendedName>
</protein>
<dbReference type="EMBL" id="BDFD01000001">
    <property type="protein sequence ID" value="GAV19210.1"/>
    <property type="molecule type" value="Genomic_DNA"/>
</dbReference>
<dbReference type="GO" id="GO:0006260">
    <property type="term" value="P:DNA replication"/>
    <property type="evidence" value="ECO:0007669"/>
    <property type="project" value="UniProtKB-KW"/>
</dbReference>
<evidence type="ECO:0000313" key="18">
    <source>
        <dbReference type="EMBL" id="GAV19210.1"/>
    </source>
</evidence>
<feature type="binding site" evidence="14">
    <location>
        <position position="191"/>
    </location>
    <ligand>
        <name>Zn(2+)</name>
        <dbReference type="ChEBI" id="CHEBI:29105"/>
        <label>2</label>
    </ligand>
</feature>
<organism evidence="18 19">
    <name type="scientific">Mariprofundus micogutta</name>
    <dbReference type="NCBI Taxonomy" id="1921010"/>
    <lineage>
        <taxon>Bacteria</taxon>
        <taxon>Pseudomonadati</taxon>
        <taxon>Pseudomonadota</taxon>
        <taxon>Candidatius Mariprofundia</taxon>
        <taxon>Mariprofundales</taxon>
        <taxon>Mariprofundaceae</taxon>
        <taxon>Mariprofundus</taxon>
    </lineage>
</organism>
<feature type="binding site" evidence="14">
    <location>
        <position position="202"/>
    </location>
    <ligand>
        <name>Zn(2+)</name>
        <dbReference type="ChEBI" id="CHEBI:29105"/>
        <label>1</label>
    </ligand>
</feature>
<feature type="repeat" description="CXXCXGXG motif" evidence="14">
    <location>
        <begin position="166"/>
        <end position="173"/>
    </location>
</feature>
<feature type="binding site" evidence="14">
    <location>
        <position position="205"/>
    </location>
    <ligand>
        <name>Zn(2+)</name>
        <dbReference type="ChEBI" id="CHEBI:29105"/>
        <label>1</label>
    </ligand>
</feature>
<evidence type="ECO:0000256" key="3">
    <source>
        <dbReference type="ARBA" id="ARBA00022490"/>
    </source>
</evidence>
<evidence type="ECO:0000256" key="10">
    <source>
        <dbReference type="ARBA" id="ARBA00023186"/>
    </source>
</evidence>
<comment type="subcellular location">
    <subcellularLocation>
        <location evidence="1 14">Cytoplasm</location>
    </subcellularLocation>
</comment>
<dbReference type="SUPFAM" id="SSF57938">
    <property type="entry name" value="DnaJ/Hsp40 cysteine-rich domain"/>
    <property type="match status" value="1"/>
</dbReference>
<dbReference type="HAMAP" id="MF_01152">
    <property type="entry name" value="DnaJ"/>
    <property type="match status" value="1"/>
</dbReference>
<keyword evidence="10 14" id="KW-0143">Chaperone</keyword>
<keyword evidence="4 14" id="KW-0235">DNA replication</keyword>
<dbReference type="Pfam" id="PF01556">
    <property type="entry name" value="DnaJ_C"/>
    <property type="match status" value="1"/>
</dbReference>
<dbReference type="RefSeq" id="WP_072658402.1">
    <property type="nucleotide sequence ID" value="NZ_BDFD01000001.1"/>
</dbReference>
<comment type="function">
    <text evidence="11 14">Participates actively in the response to hyperosmotic and heat shock by preventing the aggregation of stress-denatured proteins and by disaggregating proteins, also in an autonomous, DnaK-independent fashion. Unfolded proteins bind initially to DnaJ; upon interaction with the DnaJ-bound protein, DnaK hydrolyzes its bound ATP, resulting in the formation of a stable complex. GrpE releases ADP from DnaK; ATP binding to DnaK triggers the release of the substrate protein, thus completing the reaction cycle. Several rounds of ATP-dependent interactions between DnaJ, DnaK and GrpE are required for fully efficient folding. Also involved, together with DnaK and GrpE, in the DNA replication of plasmids through activation of initiation proteins.</text>
</comment>
<feature type="binding site" evidence="14">
    <location>
        <position position="169"/>
    </location>
    <ligand>
        <name>Zn(2+)</name>
        <dbReference type="ChEBI" id="CHEBI:29105"/>
        <label>2</label>
    </ligand>
</feature>
<reference evidence="18 19" key="1">
    <citation type="journal article" date="2017" name="Arch. Microbiol.">
        <title>Mariprofundus micogutta sp. nov., a novel iron-oxidizing zetaproteobacterium isolated from a deep-sea hydrothermal field at the Bayonnaise knoll of the Izu-Ogasawara arc, and a description of Mariprofundales ord. nov. and Zetaproteobacteria classis nov.</title>
        <authorList>
            <person name="Makita H."/>
            <person name="Tanaka E."/>
            <person name="Mitsunobu S."/>
            <person name="Miyazaki M."/>
            <person name="Nunoura T."/>
            <person name="Uematsu K."/>
            <person name="Takaki Y."/>
            <person name="Nishi S."/>
            <person name="Shimamura S."/>
            <person name="Takai K."/>
        </authorList>
    </citation>
    <scope>NUCLEOTIDE SEQUENCE [LARGE SCALE GENOMIC DNA]</scope>
    <source>
        <strain evidence="18 19">ET2</strain>
    </source>
</reference>
<dbReference type="InterPro" id="IPR036410">
    <property type="entry name" value="HSP_DnaJ_Cys-rich_dom_sf"/>
</dbReference>
<dbReference type="Gene3D" id="2.60.260.20">
    <property type="entry name" value="Urease metallochaperone UreE, N-terminal domain"/>
    <property type="match status" value="2"/>
</dbReference>
<comment type="cofactor">
    <cofactor evidence="14">
        <name>Zn(2+)</name>
        <dbReference type="ChEBI" id="CHEBI:29105"/>
    </cofactor>
    <text evidence="14">Binds 2 Zn(2+) ions per monomer.</text>
</comment>
<dbReference type="InterPro" id="IPR001305">
    <property type="entry name" value="HSP_DnaJ_Cys-rich_dom"/>
</dbReference>
<evidence type="ECO:0000256" key="5">
    <source>
        <dbReference type="ARBA" id="ARBA00022723"/>
    </source>
</evidence>
<dbReference type="CDD" id="cd06257">
    <property type="entry name" value="DnaJ"/>
    <property type="match status" value="1"/>
</dbReference>
<evidence type="ECO:0000256" key="4">
    <source>
        <dbReference type="ARBA" id="ARBA00022705"/>
    </source>
</evidence>
<keyword evidence="3 14" id="KW-0963">Cytoplasm</keyword>
<dbReference type="GO" id="GO:0005737">
    <property type="term" value="C:cytoplasm"/>
    <property type="evidence" value="ECO:0007669"/>
    <property type="project" value="UniProtKB-SubCell"/>
</dbReference>
<keyword evidence="19" id="KW-1185">Reference proteome</keyword>
<dbReference type="PROSITE" id="PS00636">
    <property type="entry name" value="DNAJ_1"/>
    <property type="match status" value="1"/>
</dbReference>
<name>A0A1L8CJZ1_9PROT</name>
<keyword evidence="6 14" id="KW-0677">Repeat</keyword>
<feature type="domain" description="J" evidence="16">
    <location>
        <begin position="5"/>
        <end position="70"/>
    </location>
</feature>
<comment type="subunit">
    <text evidence="2 14">Homodimer.</text>
</comment>
<feature type="repeat" description="CXXCXGXG motif" evidence="14">
    <location>
        <begin position="149"/>
        <end position="156"/>
    </location>
</feature>
<evidence type="ECO:0000259" key="17">
    <source>
        <dbReference type="PROSITE" id="PS51188"/>
    </source>
</evidence>
<dbReference type="AlphaFoldDB" id="A0A1L8CJZ1"/>
<keyword evidence="9 14" id="KW-0346">Stress response</keyword>
<dbReference type="InterPro" id="IPR018253">
    <property type="entry name" value="DnaJ_domain_CS"/>
</dbReference>
<dbReference type="GO" id="GO:0005524">
    <property type="term" value="F:ATP binding"/>
    <property type="evidence" value="ECO:0007669"/>
    <property type="project" value="InterPro"/>
</dbReference>
<sequence>MSKRDYYEVLGVAKDADENTIKRAYRKLAMKYHPDRNPDDEKAAENFREVTEAYEVLTDDGKRARYDQYGHAGVDEQMQDFWGRGGAQDSHAFRDFGDMFGDVFGDMFGGRGGARTSRGADLRYNLTLTLEEAASGREVELKIPKHESCDTCNGSGARPGSNPVPCGTCGGHGQVQMQQGFFAVRRTCPTCHGAGTRIESPCLDCGGAGRVKVNKKLKIKVPAGVYDGAQVRVGGEGEAGQHGSPAGDLYVVISLKEHSIFEREGADLYCTMPVTFPQATLGAEVDAPTLHGRVKIKIPAGTEGGRVFRLRGHGVPDVRAGSQKGDLYVRVQIAVPKKMTSRQKDLLREFANEAGDDIYPERSSFLGKVKDFWEDLSNESK</sequence>
<evidence type="ECO:0000313" key="19">
    <source>
        <dbReference type="Proteomes" id="UP000231632"/>
    </source>
</evidence>
<dbReference type="InterPro" id="IPR012724">
    <property type="entry name" value="DnaJ"/>
</dbReference>
<evidence type="ECO:0000256" key="8">
    <source>
        <dbReference type="ARBA" id="ARBA00022833"/>
    </source>
</evidence>
<dbReference type="CDD" id="cd10747">
    <property type="entry name" value="DnaJ_C"/>
    <property type="match status" value="1"/>
</dbReference>
<dbReference type="STRING" id="1921010.MMIC_P0139"/>
<evidence type="ECO:0000256" key="2">
    <source>
        <dbReference type="ARBA" id="ARBA00011738"/>
    </source>
</evidence>
<dbReference type="GO" id="GO:0051082">
    <property type="term" value="F:unfolded protein binding"/>
    <property type="evidence" value="ECO:0007669"/>
    <property type="project" value="UniProtKB-UniRule"/>
</dbReference>
<evidence type="ECO:0000256" key="7">
    <source>
        <dbReference type="ARBA" id="ARBA00022771"/>
    </source>
</evidence>
<dbReference type="InterPro" id="IPR036869">
    <property type="entry name" value="J_dom_sf"/>
</dbReference>
<dbReference type="Gene3D" id="1.10.287.110">
    <property type="entry name" value="DnaJ domain"/>
    <property type="match status" value="1"/>
</dbReference>
<evidence type="ECO:0000256" key="1">
    <source>
        <dbReference type="ARBA" id="ARBA00004496"/>
    </source>
</evidence>
<comment type="domain">
    <text evidence="14">The J domain is necessary and sufficient to stimulate DnaK ATPase activity. Zinc center 1 plays an important role in the autonomous, DnaK-independent chaperone activity of DnaJ. Zinc center 2 is essential for interaction with DnaK and for DnaJ activity.</text>
</comment>
<evidence type="ECO:0000259" key="16">
    <source>
        <dbReference type="PROSITE" id="PS50076"/>
    </source>
</evidence>
<dbReference type="Proteomes" id="UP000231632">
    <property type="component" value="Unassembled WGS sequence"/>
</dbReference>
<dbReference type="FunFam" id="2.60.260.20:FF:000004">
    <property type="entry name" value="Molecular chaperone DnaJ"/>
    <property type="match status" value="1"/>
</dbReference>
<dbReference type="PRINTS" id="PR00625">
    <property type="entry name" value="JDOMAIN"/>
</dbReference>
<dbReference type="GO" id="GO:0031072">
    <property type="term" value="F:heat shock protein binding"/>
    <property type="evidence" value="ECO:0007669"/>
    <property type="project" value="InterPro"/>
</dbReference>
<feature type="binding site" evidence="14">
    <location>
        <position position="152"/>
    </location>
    <ligand>
        <name>Zn(2+)</name>
        <dbReference type="ChEBI" id="CHEBI:29105"/>
        <label>1</label>
    </ligand>
</feature>
<dbReference type="FunFam" id="1.10.287.110:FF:000034">
    <property type="entry name" value="Chaperone protein DnaJ"/>
    <property type="match status" value="1"/>
</dbReference>
<dbReference type="InterPro" id="IPR002939">
    <property type="entry name" value="DnaJ_C"/>
</dbReference>
<proteinExistence type="inferred from homology"/>
<feature type="repeat" description="CXXCXGXG motif" evidence="14">
    <location>
        <begin position="188"/>
        <end position="195"/>
    </location>
</feature>
<evidence type="ECO:0000256" key="15">
    <source>
        <dbReference type="PROSITE-ProRule" id="PRU00546"/>
    </source>
</evidence>
<feature type="domain" description="CR-type" evidence="17">
    <location>
        <begin position="136"/>
        <end position="214"/>
    </location>
</feature>
<dbReference type="SMART" id="SM00271">
    <property type="entry name" value="DnaJ"/>
    <property type="match status" value="1"/>
</dbReference>
<feature type="binding site" evidence="14">
    <location>
        <position position="149"/>
    </location>
    <ligand>
        <name>Zn(2+)</name>
        <dbReference type="ChEBI" id="CHEBI:29105"/>
        <label>1</label>
    </ligand>
</feature>
<dbReference type="CDD" id="cd10719">
    <property type="entry name" value="DnaJ_zf"/>
    <property type="match status" value="1"/>
</dbReference>
<dbReference type="FunFam" id="2.10.230.10:FF:000002">
    <property type="entry name" value="Molecular chaperone DnaJ"/>
    <property type="match status" value="1"/>
</dbReference>
<feature type="zinc finger region" description="CR-type" evidence="15">
    <location>
        <begin position="136"/>
        <end position="214"/>
    </location>
</feature>
<dbReference type="InterPro" id="IPR008971">
    <property type="entry name" value="HSP40/DnaJ_pept-bd"/>
</dbReference>
<dbReference type="Pfam" id="PF00684">
    <property type="entry name" value="DnaJ_CXXCXGXG"/>
    <property type="match status" value="1"/>
</dbReference>
<dbReference type="PROSITE" id="PS50076">
    <property type="entry name" value="DNAJ_2"/>
    <property type="match status" value="1"/>
</dbReference>
<dbReference type="Pfam" id="PF00226">
    <property type="entry name" value="DnaJ"/>
    <property type="match status" value="1"/>
</dbReference>
<dbReference type="InterPro" id="IPR001623">
    <property type="entry name" value="DnaJ_domain"/>
</dbReference>
<comment type="similarity">
    <text evidence="12 14">Belongs to the DnaJ family.</text>
</comment>
<feature type="binding site" evidence="14">
    <location>
        <position position="166"/>
    </location>
    <ligand>
        <name>Zn(2+)</name>
        <dbReference type="ChEBI" id="CHEBI:29105"/>
        <label>2</label>
    </ligand>
</feature>
<comment type="caution">
    <text evidence="18">The sequence shown here is derived from an EMBL/GenBank/DDBJ whole genome shotgun (WGS) entry which is preliminary data.</text>
</comment>
<dbReference type="NCBIfam" id="TIGR02349">
    <property type="entry name" value="DnaJ_bact"/>
    <property type="match status" value="1"/>
</dbReference>
<dbReference type="PROSITE" id="PS51188">
    <property type="entry name" value="ZF_CR"/>
    <property type="match status" value="1"/>
</dbReference>
<dbReference type="SUPFAM" id="SSF46565">
    <property type="entry name" value="Chaperone J-domain"/>
    <property type="match status" value="1"/>
</dbReference>
<dbReference type="PANTHER" id="PTHR43096:SF48">
    <property type="entry name" value="CHAPERONE PROTEIN DNAJ"/>
    <property type="match status" value="1"/>
</dbReference>
<feature type="repeat" description="CXXCXGXG motif" evidence="14">
    <location>
        <begin position="202"/>
        <end position="209"/>
    </location>
</feature>
<dbReference type="GO" id="GO:0009408">
    <property type="term" value="P:response to heat"/>
    <property type="evidence" value="ECO:0007669"/>
    <property type="project" value="InterPro"/>
</dbReference>
<evidence type="ECO:0000256" key="11">
    <source>
        <dbReference type="ARBA" id="ARBA00053423"/>
    </source>
</evidence>
<dbReference type="OrthoDB" id="5289347at2"/>
<evidence type="ECO:0000256" key="6">
    <source>
        <dbReference type="ARBA" id="ARBA00022737"/>
    </source>
</evidence>
<keyword evidence="8 14" id="KW-0862">Zinc</keyword>
<evidence type="ECO:0000256" key="9">
    <source>
        <dbReference type="ARBA" id="ARBA00023016"/>
    </source>
</evidence>
<dbReference type="GO" id="GO:0042026">
    <property type="term" value="P:protein refolding"/>
    <property type="evidence" value="ECO:0007669"/>
    <property type="project" value="TreeGrafter"/>
</dbReference>
<dbReference type="Gene3D" id="2.10.230.10">
    <property type="entry name" value="Heat shock protein DnaJ, cysteine-rich domain"/>
    <property type="match status" value="1"/>
</dbReference>